<keyword evidence="2" id="KW-1185">Reference proteome</keyword>
<dbReference type="HOGENOM" id="CLU_2194024_0_0_11"/>
<name>L7VD19_MYCL1</name>
<dbReference type="KEGG" id="mli:MULP_03660"/>
<evidence type="ECO:0000313" key="2">
    <source>
        <dbReference type="Proteomes" id="UP000011157"/>
    </source>
</evidence>
<sequence>MLRNVAIFGLTSDFLEQRAQQNVVDVGVSELPPWRRLQRRAQRTVNAFRSVCAVQSPCILQTDIDRFAGGLCQQHADRHLSTLWVARGVEAGQMVLHRIVEPNLALFV</sequence>
<gene>
    <name evidence="1" type="ordered locus">MULP_03660</name>
</gene>
<reference evidence="1 2" key="1">
    <citation type="journal article" date="2013" name="J. Bacteriol.">
        <title>Complete Genome Sequence of the Frog Pathogen Mycobacterium ulcerans Ecovar Liflandii.</title>
        <authorList>
            <person name="Tobias N.J."/>
            <person name="Doig K.D."/>
            <person name="Medema M.H."/>
            <person name="Chen H."/>
            <person name="Haring V."/>
            <person name="Moore R."/>
            <person name="Seemann T."/>
            <person name="Stinear T.P."/>
        </authorList>
    </citation>
    <scope>NUCLEOTIDE SEQUENCE [LARGE SCALE GENOMIC DNA]</scope>
    <source>
        <strain evidence="1 2">128FXT</strain>
    </source>
</reference>
<protein>
    <submittedName>
        <fullName evidence="1">Uncharacterized protein</fullName>
    </submittedName>
</protein>
<organism evidence="1 2">
    <name type="scientific">Mycobacterium liflandii (strain 128FXT)</name>
    <dbReference type="NCBI Taxonomy" id="459424"/>
    <lineage>
        <taxon>Bacteria</taxon>
        <taxon>Bacillati</taxon>
        <taxon>Actinomycetota</taxon>
        <taxon>Actinomycetes</taxon>
        <taxon>Mycobacteriales</taxon>
        <taxon>Mycobacteriaceae</taxon>
        <taxon>Mycobacterium</taxon>
        <taxon>Mycobacterium ulcerans group</taxon>
    </lineage>
</organism>
<dbReference type="AlphaFoldDB" id="L7VD19"/>
<evidence type="ECO:0000313" key="1">
    <source>
        <dbReference type="EMBL" id="AGC63314.1"/>
    </source>
</evidence>
<dbReference type="Proteomes" id="UP000011157">
    <property type="component" value="Chromosome"/>
</dbReference>
<dbReference type="EMBL" id="CP003899">
    <property type="protein sequence ID" value="AGC63314.1"/>
    <property type="molecule type" value="Genomic_DNA"/>
</dbReference>
<proteinExistence type="predicted"/>
<accession>L7VD19</accession>